<dbReference type="CDD" id="cd00093">
    <property type="entry name" value="HTH_XRE"/>
    <property type="match status" value="1"/>
</dbReference>
<dbReference type="InterPro" id="IPR010982">
    <property type="entry name" value="Lambda_DNA-bd_dom_sf"/>
</dbReference>
<dbReference type="NCBIfam" id="TIGR02607">
    <property type="entry name" value="antidote_HigA"/>
    <property type="match status" value="1"/>
</dbReference>
<keyword evidence="4" id="KW-1185">Reference proteome</keyword>
<organism evidence="3 4">
    <name type="scientific">Herbaspirillum huttiense subsp. lycopersici</name>
    <dbReference type="NCBI Taxonomy" id="3074428"/>
    <lineage>
        <taxon>Bacteria</taxon>
        <taxon>Pseudomonadati</taxon>
        <taxon>Pseudomonadota</taxon>
        <taxon>Betaproteobacteria</taxon>
        <taxon>Burkholderiales</taxon>
        <taxon>Oxalobacteraceae</taxon>
        <taxon>Herbaspirillum</taxon>
    </lineage>
</organism>
<dbReference type="Proteomes" id="UP001246576">
    <property type="component" value="Unassembled WGS sequence"/>
</dbReference>
<gene>
    <name evidence="3" type="ORF">RI048_21155</name>
</gene>
<reference evidence="3" key="1">
    <citation type="submission" date="2023-09" db="EMBL/GenBank/DDBJ databases">
        <title>Description of first Herbaspirillum huttiense subsp. nephrolepsisexaltata and Herbaspirillum huttiense subsp. lycopersicon.</title>
        <authorList>
            <person name="Poudel M."/>
            <person name="Sharma A."/>
            <person name="Goss E."/>
            <person name="Tapia J.H."/>
            <person name="Harmon C.M."/>
            <person name="Jones J.B."/>
        </authorList>
    </citation>
    <scope>NUCLEOTIDE SEQUENCE</scope>
    <source>
        <strain evidence="3">SE1</strain>
    </source>
</reference>
<proteinExistence type="predicted"/>
<evidence type="ECO:0000256" key="1">
    <source>
        <dbReference type="ARBA" id="ARBA00023125"/>
    </source>
</evidence>
<accession>A0ABU2ERF7</accession>
<dbReference type="InterPro" id="IPR013430">
    <property type="entry name" value="Toxin_antidote_HigA"/>
</dbReference>
<comment type="caution">
    <text evidence="3">The sequence shown here is derived from an EMBL/GenBank/DDBJ whole genome shotgun (WGS) entry which is preliminary data.</text>
</comment>
<evidence type="ECO:0000256" key="2">
    <source>
        <dbReference type="SAM" id="MobiDB-lite"/>
    </source>
</evidence>
<sequence length="115" mass="12953">MNNILEEIHPGEILMEEFIEPMQLDRVQLAAHLGITATHLEDLVQGRAEITEEIARQLGAYFDIDPQFWWNLALNYADRVRKKATDHSVACSKTHRPGAMHASAVVPPLRDTPAV</sequence>
<dbReference type="PANTHER" id="PTHR36924">
    <property type="entry name" value="ANTITOXIN HIGA-1"/>
    <property type="match status" value="1"/>
</dbReference>
<name>A0ABU2ERF7_9BURK</name>
<feature type="region of interest" description="Disordered" evidence="2">
    <location>
        <begin position="91"/>
        <end position="115"/>
    </location>
</feature>
<dbReference type="RefSeq" id="WP_310841087.1">
    <property type="nucleotide sequence ID" value="NZ_JAVLSJ010000012.1"/>
</dbReference>
<dbReference type="Gene3D" id="1.10.260.40">
    <property type="entry name" value="lambda repressor-like DNA-binding domains"/>
    <property type="match status" value="1"/>
</dbReference>
<evidence type="ECO:0000313" key="3">
    <source>
        <dbReference type="EMBL" id="MDR9850754.1"/>
    </source>
</evidence>
<dbReference type="InterPro" id="IPR001387">
    <property type="entry name" value="Cro/C1-type_HTH"/>
</dbReference>
<keyword evidence="1" id="KW-0238">DNA-binding</keyword>
<dbReference type="PANTHER" id="PTHR36924:SF1">
    <property type="entry name" value="ANTITOXIN HIGA-1"/>
    <property type="match status" value="1"/>
</dbReference>
<dbReference type="EMBL" id="JAVLSJ010000012">
    <property type="protein sequence ID" value="MDR9850754.1"/>
    <property type="molecule type" value="Genomic_DNA"/>
</dbReference>
<evidence type="ECO:0000313" key="4">
    <source>
        <dbReference type="Proteomes" id="UP001246576"/>
    </source>
</evidence>
<protein>
    <submittedName>
        <fullName evidence="3">HigA family addiction module antitoxin</fullName>
    </submittedName>
</protein>
<dbReference type="SUPFAM" id="SSF47413">
    <property type="entry name" value="lambda repressor-like DNA-binding domains"/>
    <property type="match status" value="1"/>
</dbReference>